<keyword evidence="1" id="KW-0472">Membrane</keyword>
<dbReference type="Proteomes" id="UP000317728">
    <property type="component" value="Chromosome"/>
</dbReference>
<protein>
    <submittedName>
        <fullName evidence="2">Uncharacterized protein</fullName>
    </submittedName>
</protein>
<accession>A0AB73U520</accession>
<sequence>MNRYLTIAGLLAGSAVFSLAVYLYMLTPLLLVLIGIGTYIPPKSRPFSIGILAAAAGSVVFIIVLAAGQSMVPPGVETFGPGYVK</sequence>
<dbReference type="AlphaFoldDB" id="A0AB73U520"/>
<feature type="transmembrane region" description="Helical" evidence="1">
    <location>
        <begin position="20"/>
        <end position="40"/>
    </location>
</feature>
<name>A0AB73U520_MYCCH</name>
<proteinExistence type="predicted"/>
<evidence type="ECO:0000313" key="3">
    <source>
        <dbReference type="Proteomes" id="UP000317728"/>
    </source>
</evidence>
<feature type="transmembrane region" description="Helical" evidence="1">
    <location>
        <begin position="47"/>
        <end position="67"/>
    </location>
</feature>
<keyword evidence="1" id="KW-0812">Transmembrane</keyword>
<evidence type="ECO:0000313" key="2">
    <source>
        <dbReference type="EMBL" id="QDF71917.1"/>
    </source>
</evidence>
<reference evidence="2 3" key="1">
    <citation type="submission" date="2019-06" db="EMBL/GenBank/DDBJ databases">
        <title>Whole geneome sequnce of Mycobacteroides chelonae M77 isolated from bovine milk from Meghalaya, India.</title>
        <authorList>
            <person name="Vise E."/>
            <person name="Das S."/>
            <person name="Garg A."/>
            <person name="Ghatak S."/>
            <person name="Shakuntala I."/>
            <person name="Milton A.A.P."/>
            <person name="Karam A."/>
            <person name="Sanjukta R."/>
            <person name="Puro K."/>
            <person name="Sen A."/>
        </authorList>
    </citation>
    <scope>NUCLEOTIDE SEQUENCE [LARGE SCALE GENOMIC DNA]</scope>
    <source>
        <strain evidence="2 3">M77</strain>
    </source>
</reference>
<evidence type="ECO:0000256" key="1">
    <source>
        <dbReference type="SAM" id="Phobius"/>
    </source>
</evidence>
<keyword evidence="1" id="KW-1133">Transmembrane helix</keyword>
<dbReference type="EMBL" id="CP041150">
    <property type="protein sequence ID" value="QDF71917.1"/>
    <property type="molecule type" value="Genomic_DNA"/>
</dbReference>
<dbReference type="RefSeq" id="WP_075908132.1">
    <property type="nucleotide sequence ID" value="NZ_CP041150.1"/>
</dbReference>
<organism evidence="2 3">
    <name type="scientific">Mycobacteroides chelonae</name>
    <name type="common">Mycobacterium chelonae</name>
    <dbReference type="NCBI Taxonomy" id="1774"/>
    <lineage>
        <taxon>Bacteria</taxon>
        <taxon>Bacillati</taxon>
        <taxon>Actinomycetota</taxon>
        <taxon>Actinomycetes</taxon>
        <taxon>Mycobacteriales</taxon>
        <taxon>Mycobacteriaceae</taxon>
        <taxon>Mycobacteroides</taxon>
    </lineage>
</organism>
<gene>
    <name evidence="2" type="ORF">FJK96_18330</name>
</gene>